<organism evidence="3 4">
    <name type="scientific">Rapidithrix thailandica</name>
    <dbReference type="NCBI Taxonomy" id="413964"/>
    <lineage>
        <taxon>Bacteria</taxon>
        <taxon>Pseudomonadati</taxon>
        <taxon>Bacteroidota</taxon>
        <taxon>Cytophagia</taxon>
        <taxon>Cytophagales</taxon>
        <taxon>Flammeovirgaceae</taxon>
        <taxon>Rapidithrix</taxon>
    </lineage>
</organism>
<sequence length="694" mass="78589">MNWRFTFLLFCLFKIVNFHWVQAQPSDTQPGVRVLARAKNGVVMLRWAPTTPLAWQWGNQKGYLVTRHTVKPASERGKKVLLTPQPLKPLPLEKFEPLALENDRAAIAAEAIYGERFDLVSPSDNTMQFISQTEEMENRFAFALLAADQDPKVASATGLYFVDADILPGEHYVYTVTLAEQHPDFTIEEGNAFINPAKELNLPAPMDSKVEFGDRFVKLSWDTHYLTQLYTTYQVERSEDGGKTFRPLDDIGFVNLENEESKTGLQRMHYLDSLPQNDKEYQFRIRGITPFGETGPPSTVLKGEGKSSLTGIAAQIDSVALQADGRAYIQWSFPELYRDKLQGFLVARGRSAKGPFHDLFTQPLAPEATVYLDRMPEAINYYVVKAYAQDGKFTQSFPVMLQQEDSIPPVQPVGLNGQVADDGKVQIRWTPNPDADLSGYRVYRANSLQEEFYRISVDLLTGTHFEDSISLHNLTETIYYKVVAYDHHFNPSEFSDVLSLKKPDKIPPGAPVFEKALSEGSSIVLSWRPSNSTDVENYLLYRLDPGQEDAQLLVELPAKDGVPRYKDQTVQVGKTYTYRLIARDDDGLFSDPTSITVDAFDEGLREALALKAKVNREKRTVQLSWEGEEGQYIRWMLFRKKGEGPMRLYKTLSGELRAFTDRSLHINTRYEYKLKGFLSDGSVTGLGQGVHVNY</sequence>
<accession>A0AAW9S3Z0</accession>
<dbReference type="AlphaFoldDB" id="A0AAW9S3Z0"/>
<feature type="signal peptide" evidence="1">
    <location>
        <begin position="1"/>
        <end position="23"/>
    </location>
</feature>
<dbReference type="Gene3D" id="2.60.40.10">
    <property type="entry name" value="Immunoglobulins"/>
    <property type="match status" value="3"/>
</dbReference>
<dbReference type="SMART" id="SM00060">
    <property type="entry name" value="FN3"/>
    <property type="match status" value="4"/>
</dbReference>
<dbReference type="EMBL" id="JBDKWZ010000029">
    <property type="protein sequence ID" value="MEN7551877.1"/>
    <property type="molecule type" value="Genomic_DNA"/>
</dbReference>
<evidence type="ECO:0000256" key="1">
    <source>
        <dbReference type="SAM" id="SignalP"/>
    </source>
</evidence>
<gene>
    <name evidence="3" type="ORF">AAG747_28430</name>
</gene>
<evidence type="ECO:0000313" key="4">
    <source>
        <dbReference type="Proteomes" id="UP001403385"/>
    </source>
</evidence>
<protein>
    <recommendedName>
        <fullName evidence="2">Fibronectin type-III domain-containing protein</fullName>
    </recommendedName>
</protein>
<dbReference type="InterPro" id="IPR003961">
    <property type="entry name" value="FN3_dom"/>
</dbReference>
<dbReference type="InterPro" id="IPR013783">
    <property type="entry name" value="Ig-like_fold"/>
</dbReference>
<keyword evidence="4" id="KW-1185">Reference proteome</keyword>
<evidence type="ECO:0000313" key="3">
    <source>
        <dbReference type="EMBL" id="MEN7551877.1"/>
    </source>
</evidence>
<dbReference type="CDD" id="cd00063">
    <property type="entry name" value="FN3"/>
    <property type="match status" value="2"/>
</dbReference>
<dbReference type="Proteomes" id="UP001403385">
    <property type="component" value="Unassembled WGS sequence"/>
</dbReference>
<keyword evidence="1" id="KW-0732">Signal</keyword>
<dbReference type="PROSITE" id="PS50853">
    <property type="entry name" value="FN3"/>
    <property type="match status" value="1"/>
</dbReference>
<reference evidence="3 4" key="1">
    <citation type="submission" date="2024-04" db="EMBL/GenBank/DDBJ databases">
        <title>Novel genus in family Flammeovirgaceae.</title>
        <authorList>
            <person name="Nguyen T.H."/>
            <person name="Vuong T.Q."/>
            <person name="Le H."/>
            <person name="Kim S.-G."/>
        </authorList>
    </citation>
    <scope>NUCLEOTIDE SEQUENCE [LARGE SCALE GENOMIC DNA]</scope>
    <source>
        <strain evidence="3 4">JCM 23209</strain>
    </source>
</reference>
<proteinExistence type="predicted"/>
<name>A0AAW9S3Z0_9BACT</name>
<dbReference type="SUPFAM" id="SSF49265">
    <property type="entry name" value="Fibronectin type III"/>
    <property type="match status" value="2"/>
</dbReference>
<feature type="domain" description="Fibronectin type-III" evidence="2">
    <location>
        <begin position="507"/>
        <end position="603"/>
    </location>
</feature>
<feature type="chain" id="PRO_5043981854" description="Fibronectin type-III domain-containing protein" evidence="1">
    <location>
        <begin position="24"/>
        <end position="694"/>
    </location>
</feature>
<dbReference type="RefSeq" id="WP_346824655.1">
    <property type="nucleotide sequence ID" value="NZ_JBDKWZ010000029.1"/>
</dbReference>
<comment type="caution">
    <text evidence="3">The sequence shown here is derived from an EMBL/GenBank/DDBJ whole genome shotgun (WGS) entry which is preliminary data.</text>
</comment>
<evidence type="ECO:0000259" key="2">
    <source>
        <dbReference type="PROSITE" id="PS50853"/>
    </source>
</evidence>
<dbReference type="InterPro" id="IPR036116">
    <property type="entry name" value="FN3_sf"/>
</dbReference>